<accession>X0VTB5</accession>
<proteinExistence type="predicted"/>
<name>X0VTB5_9ZZZZ</name>
<evidence type="ECO:0000313" key="1">
    <source>
        <dbReference type="EMBL" id="GAG15703.1"/>
    </source>
</evidence>
<comment type="caution">
    <text evidence="1">The sequence shown here is derived from an EMBL/GenBank/DDBJ whole genome shotgun (WGS) entry which is preliminary data.</text>
</comment>
<protein>
    <submittedName>
        <fullName evidence="1">Uncharacterized protein</fullName>
    </submittedName>
</protein>
<reference evidence="1" key="1">
    <citation type="journal article" date="2014" name="Front. Microbiol.">
        <title>High frequency of phylogenetically diverse reductive dehalogenase-homologous genes in deep subseafloor sedimentary metagenomes.</title>
        <authorList>
            <person name="Kawai M."/>
            <person name="Futagami T."/>
            <person name="Toyoda A."/>
            <person name="Takaki Y."/>
            <person name="Nishi S."/>
            <person name="Hori S."/>
            <person name="Arai W."/>
            <person name="Tsubouchi T."/>
            <person name="Morono Y."/>
            <person name="Uchiyama I."/>
            <person name="Ito T."/>
            <person name="Fujiyama A."/>
            <person name="Inagaki F."/>
            <person name="Takami H."/>
        </authorList>
    </citation>
    <scope>NUCLEOTIDE SEQUENCE</scope>
    <source>
        <strain evidence="1">Expedition CK06-06</strain>
    </source>
</reference>
<sequence>MCGIVAAARLNTEVNQIEAEVQEEIMRFWHTELMMLTEERGKDAAGSALLWEDGSLLGIKHGTAVSNLICDWDPDDRKKSYLAFMRVWRKYNAAPVSVA</sequence>
<organism evidence="1">
    <name type="scientific">marine sediment metagenome</name>
    <dbReference type="NCBI Taxonomy" id="412755"/>
    <lineage>
        <taxon>unclassified sequences</taxon>
        <taxon>metagenomes</taxon>
        <taxon>ecological metagenomes</taxon>
    </lineage>
</organism>
<dbReference type="EMBL" id="BARS01039131">
    <property type="protein sequence ID" value="GAG15703.1"/>
    <property type="molecule type" value="Genomic_DNA"/>
</dbReference>
<gene>
    <name evidence="1" type="ORF">S01H1_59803</name>
</gene>
<feature type="non-terminal residue" evidence="1">
    <location>
        <position position="99"/>
    </location>
</feature>
<dbReference type="AlphaFoldDB" id="X0VTB5"/>